<evidence type="ECO:0000313" key="3">
    <source>
        <dbReference type="EMBL" id="OXL43558.1"/>
    </source>
</evidence>
<protein>
    <submittedName>
        <fullName evidence="3">LicD family protein</fullName>
    </submittedName>
</protein>
<gene>
    <name evidence="3" type="ORF">CFT61_10665</name>
    <name evidence="2" type="ORF">NNC64_11280</name>
</gene>
<reference evidence="2" key="2">
    <citation type="submission" date="2022-07" db="EMBL/GenBank/DDBJ databases">
        <title>Prevotella copri.</title>
        <authorList>
            <person name="Yang C."/>
        </authorList>
    </citation>
    <scope>NUCLEOTIDE SEQUENCE</scope>
    <source>
        <strain evidence="2">HF2107</strain>
    </source>
</reference>
<sequence length="271" mass="31548">MDFYKEIKEYSQQNLRACQLKQLAILEEIDKICKRHKIEYWLDGGTLLGAVRHGGFIPWDDDIDIGMSLEDEKRFEEIAPKELPDWLYLQTPKSDPGSKEPITKIRDCNSLYIEQGDDFCQPYVKGIFVDIFPFVDYPDIPRSWIKTLTKGISKSYSILNHRHTYSLRSFAEFFYFGGKYCLCSALWKVVGLFGKKTRYSDVPFLNGRGISFDKKAVKPLGTIKFEGKEFPAPCNPDSYLTDLYGDYMKIPPVEKREFHSIFILPELRKRS</sequence>
<proteinExistence type="predicted"/>
<dbReference type="EMBL" id="JANDWZ010000026">
    <property type="protein sequence ID" value="MCP9565126.1"/>
    <property type="molecule type" value="Genomic_DNA"/>
</dbReference>
<dbReference type="GO" id="GO:0009100">
    <property type="term" value="P:glycoprotein metabolic process"/>
    <property type="evidence" value="ECO:0007669"/>
    <property type="project" value="UniProtKB-ARBA"/>
</dbReference>
<reference evidence="3 4" key="1">
    <citation type="submission" date="2017-07" db="EMBL/GenBank/DDBJ databases">
        <title>Draft genome sequence of Prevotella copri isolated from the gut of healthy adult Indian.</title>
        <authorList>
            <person name="Das B."/>
            <person name="Bag S."/>
            <person name="Ghosh T.S."/>
        </authorList>
    </citation>
    <scope>NUCLEOTIDE SEQUENCE [LARGE SCALE GENOMIC DNA]</scope>
    <source>
        <strain evidence="3 4">Indica</strain>
    </source>
</reference>
<dbReference type="Proteomes" id="UP001205531">
    <property type="component" value="Unassembled WGS sequence"/>
</dbReference>
<dbReference type="Pfam" id="PF04991">
    <property type="entry name" value="LicD"/>
    <property type="match status" value="1"/>
</dbReference>
<evidence type="ECO:0000259" key="1">
    <source>
        <dbReference type="Pfam" id="PF04991"/>
    </source>
</evidence>
<feature type="domain" description="LicD/FKTN/FKRP nucleotidyltransferase" evidence="1">
    <location>
        <begin position="33"/>
        <end position="142"/>
    </location>
</feature>
<evidence type="ECO:0000313" key="4">
    <source>
        <dbReference type="Proteomes" id="UP000215155"/>
    </source>
</evidence>
<dbReference type="PANTHER" id="PTHR43404">
    <property type="entry name" value="LIPOPOLYSACCHARIDE CHOLINEPHOSPHOTRANSFERASE LICD"/>
    <property type="match status" value="1"/>
</dbReference>
<dbReference type="PANTHER" id="PTHR43404:SF2">
    <property type="entry name" value="LIPOPOLYSACCHARIDE CHOLINEPHOSPHOTRANSFERASE LICD"/>
    <property type="match status" value="1"/>
</dbReference>
<organism evidence="3 4">
    <name type="scientific">Segatella copri</name>
    <dbReference type="NCBI Taxonomy" id="165179"/>
    <lineage>
        <taxon>Bacteria</taxon>
        <taxon>Pseudomonadati</taxon>
        <taxon>Bacteroidota</taxon>
        <taxon>Bacteroidia</taxon>
        <taxon>Bacteroidales</taxon>
        <taxon>Prevotellaceae</taxon>
        <taxon>Segatella</taxon>
    </lineage>
</organism>
<dbReference type="InterPro" id="IPR007074">
    <property type="entry name" value="LicD/FKTN/FKRP_NTP_transf"/>
</dbReference>
<dbReference type="Proteomes" id="UP000215155">
    <property type="component" value="Unassembled WGS sequence"/>
</dbReference>
<dbReference type="EMBL" id="NMPZ01000016">
    <property type="protein sequence ID" value="OXL43558.1"/>
    <property type="molecule type" value="Genomic_DNA"/>
</dbReference>
<dbReference type="RefSeq" id="WP_089544408.1">
    <property type="nucleotide sequence ID" value="NZ_JANDWY010000021.1"/>
</dbReference>
<dbReference type="InterPro" id="IPR052942">
    <property type="entry name" value="LPS_cholinephosphotransferase"/>
</dbReference>
<dbReference type="AlphaFoldDB" id="A0AA91YWM2"/>
<name>A0AA91YWM2_9BACT</name>
<accession>A0AA91YWM2</accession>
<evidence type="ECO:0000313" key="2">
    <source>
        <dbReference type="EMBL" id="MCP9565126.1"/>
    </source>
</evidence>
<comment type="caution">
    <text evidence="3">The sequence shown here is derived from an EMBL/GenBank/DDBJ whole genome shotgun (WGS) entry which is preliminary data.</text>
</comment>